<organism evidence="11 12">
    <name type="scientific">Extensimonas vulgaris</name>
    <dbReference type="NCBI Taxonomy" id="1031594"/>
    <lineage>
        <taxon>Bacteria</taxon>
        <taxon>Pseudomonadati</taxon>
        <taxon>Pseudomonadota</taxon>
        <taxon>Betaproteobacteria</taxon>
        <taxon>Burkholderiales</taxon>
        <taxon>Comamonadaceae</taxon>
        <taxon>Extensimonas</taxon>
    </lineage>
</organism>
<feature type="region of interest" description="Disordered" evidence="9">
    <location>
        <begin position="1"/>
        <end position="50"/>
    </location>
</feature>
<comment type="similarity">
    <text evidence="1">Belongs to the FlgM family.</text>
</comment>
<comment type="caution">
    <text evidence="11">The sequence shown here is derived from an EMBL/GenBank/DDBJ whole genome shotgun (WGS) entry which is preliminary data.</text>
</comment>
<evidence type="ECO:0000256" key="4">
    <source>
        <dbReference type="ARBA" id="ARBA00022795"/>
    </source>
</evidence>
<feature type="compositionally biased region" description="Low complexity" evidence="9">
    <location>
        <begin position="39"/>
        <end position="50"/>
    </location>
</feature>
<dbReference type="GO" id="GO:0044781">
    <property type="term" value="P:bacterial-type flagellum organization"/>
    <property type="evidence" value="ECO:0007669"/>
    <property type="project" value="UniProtKB-KW"/>
</dbReference>
<sequence>MKIGTPPELAGASAQTGLAAKQARSPAAAAEDATKGANAAPTASSTAATPSAAVTVSSLAAQALGANGRTSADFDANKVKAVRSAIEKGTFKVNAEAIADKMLANAEEMISRVRG</sequence>
<dbReference type="InterPro" id="IPR035890">
    <property type="entry name" value="Anti-sigma-28_factor_FlgM_sf"/>
</dbReference>
<gene>
    <name evidence="11" type="ORF">DFR45_102367</name>
</gene>
<evidence type="ECO:0000256" key="2">
    <source>
        <dbReference type="ARBA" id="ARBA00017823"/>
    </source>
</evidence>
<evidence type="ECO:0000259" key="10">
    <source>
        <dbReference type="Pfam" id="PF04316"/>
    </source>
</evidence>
<evidence type="ECO:0000256" key="1">
    <source>
        <dbReference type="ARBA" id="ARBA00005322"/>
    </source>
</evidence>
<keyword evidence="5" id="KW-0805">Transcription regulation</keyword>
<keyword evidence="3" id="KW-0678">Repressor</keyword>
<evidence type="ECO:0000256" key="6">
    <source>
        <dbReference type="ARBA" id="ARBA00023163"/>
    </source>
</evidence>
<keyword evidence="6" id="KW-0804">Transcription</keyword>
<evidence type="ECO:0000256" key="3">
    <source>
        <dbReference type="ARBA" id="ARBA00022491"/>
    </source>
</evidence>
<dbReference type="Proteomes" id="UP000252174">
    <property type="component" value="Unassembled WGS sequence"/>
</dbReference>
<dbReference type="Pfam" id="PF04316">
    <property type="entry name" value="FlgM"/>
    <property type="match status" value="1"/>
</dbReference>
<keyword evidence="4" id="KW-1005">Bacterial flagellum biogenesis</keyword>
<dbReference type="RefSeq" id="WP_114482701.1">
    <property type="nucleotide sequence ID" value="NZ_QPJU01000002.1"/>
</dbReference>
<reference evidence="11 12" key="1">
    <citation type="submission" date="2018-07" db="EMBL/GenBank/DDBJ databases">
        <title>Genomic Encyclopedia of Type Strains, Phase IV (KMG-IV): sequencing the most valuable type-strain genomes for metagenomic binning, comparative biology and taxonomic classification.</title>
        <authorList>
            <person name="Goeker M."/>
        </authorList>
    </citation>
    <scope>NUCLEOTIDE SEQUENCE [LARGE SCALE GENOMIC DNA]</scope>
    <source>
        <strain evidence="11 12">DSM 100911</strain>
    </source>
</reference>
<dbReference type="AlphaFoldDB" id="A0A369APC4"/>
<evidence type="ECO:0000256" key="7">
    <source>
        <dbReference type="ARBA" id="ARBA00024739"/>
    </source>
</evidence>
<feature type="domain" description="Anti-sigma-28 factor FlgM C-terminal" evidence="10">
    <location>
        <begin position="54"/>
        <end position="103"/>
    </location>
</feature>
<dbReference type="SUPFAM" id="SSF101498">
    <property type="entry name" value="Anti-sigma factor FlgM"/>
    <property type="match status" value="1"/>
</dbReference>
<dbReference type="OrthoDB" id="5298032at2"/>
<protein>
    <recommendedName>
        <fullName evidence="2">Negative regulator of flagellin synthesis</fullName>
    </recommendedName>
    <alternativeName>
        <fullName evidence="8">Anti-sigma-28 factor</fullName>
    </alternativeName>
</protein>
<comment type="function">
    <text evidence="7">Responsible for the coupling of flagellin expression to flagellar assembly by preventing expression of the flagellin genes when a component of the middle class of proteins is defective. It negatively regulates flagellar genes by inhibiting the activity of FliA by directly binding to FliA.</text>
</comment>
<evidence type="ECO:0000313" key="12">
    <source>
        <dbReference type="Proteomes" id="UP000252174"/>
    </source>
</evidence>
<name>A0A369APC4_9BURK</name>
<evidence type="ECO:0000256" key="5">
    <source>
        <dbReference type="ARBA" id="ARBA00023015"/>
    </source>
</evidence>
<dbReference type="InterPro" id="IPR031316">
    <property type="entry name" value="FlgM_C"/>
</dbReference>
<proteinExistence type="inferred from homology"/>
<dbReference type="GO" id="GO:0045892">
    <property type="term" value="P:negative regulation of DNA-templated transcription"/>
    <property type="evidence" value="ECO:0007669"/>
    <property type="project" value="InterPro"/>
</dbReference>
<evidence type="ECO:0000256" key="9">
    <source>
        <dbReference type="SAM" id="MobiDB-lite"/>
    </source>
</evidence>
<dbReference type="InterPro" id="IPR007412">
    <property type="entry name" value="FlgM"/>
</dbReference>
<dbReference type="EMBL" id="QPJU01000002">
    <property type="protein sequence ID" value="RCX10965.1"/>
    <property type="molecule type" value="Genomic_DNA"/>
</dbReference>
<evidence type="ECO:0000313" key="11">
    <source>
        <dbReference type="EMBL" id="RCX10965.1"/>
    </source>
</evidence>
<dbReference type="NCBIfam" id="TIGR03824">
    <property type="entry name" value="FlgM_jcvi"/>
    <property type="match status" value="1"/>
</dbReference>
<accession>A0A369APC4</accession>
<keyword evidence="12" id="KW-1185">Reference proteome</keyword>
<feature type="compositionally biased region" description="Low complexity" evidence="9">
    <location>
        <begin position="19"/>
        <end position="30"/>
    </location>
</feature>
<evidence type="ECO:0000256" key="8">
    <source>
        <dbReference type="ARBA" id="ARBA00030117"/>
    </source>
</evidence>